<evidence type="ECO:0000313" key="2">
    <source>
        <dbReference type="EMBL" id="CAF4895766.1"/>
    </source>
</evidence>
<protein>
    <submittedName>
        <fullName evidence="2">Uncharacterized protein</fullName>
    </submittedName>
</protein>
<evidence type="ECO:0000256" key="1">
    <source>
        <dbReference type="SAM" id="Coils"/>
    </source>
</evidence>
<dbReference type="EMBL" id="CAJOBJ010174564">
    <property type="protein sequence ID" value="CAF4895766.1"/>
    <property type="molecule type" value="Genomic_DNA"/>
</dbReference>
<name>A0A8S3CIR6_9BILA</name>
<organism evidence="2 4">
    <name type="scientific">Rotaria magnacalcarata</name>
    <dbReference type="NCBI Taxonomy" id="392030"/>
    <lineage>
        <taxon>Eukaryota</taxon>
        <taxon>Metazoa</taxon>
        <taxon>Spiralia</taxon>
        <taxon>Gnathifera</taxon>
        <taxon>Rotifera</taxon>
        <taxon>Eurotatoria</taxon>
        <taxon>Bdelloidea</taxon>
        <taxon>Philodinida</taxon>
        <taxon>Philodinidae</taxon>
        <taxon>Rotaria</taxon>
    </lineage>
</organism>
<feature type="non-terminal residue" evidence="2">
    <location>
        <position position="1"/>
    </location>
</feature>
<keyword evidence="1" id="KW-0175">Coiled coil</keyword>
<dbReference type="AlphaFoldDB" id="A0A8S3CIR6"/>
<evidence type="ECO:0000313" key="4">
    <source>
        <dbReference type="Proteomes" id="UP000681720"/>
    </source>
</evidence>
<proteinExistence type="predicted"/>
<reference evidence="2" key="1">
    <citation type="submission" date="2021-02" db="EMBL/GenBank/DDBJ databases">
        <authorList>
            <person name="Nowell W R."/>
        </authorList>
    </citation>
    <scope>NUCLEOTIDE SEQUENCE</scope>
</reference>
<gene>
    <name evidence="2" type="ORF">GIL414_LOCUS51567</name>
    <name evidence="3" type="ORF">GIL414_LOCUS55194</name>
</gene>
<accession>A0A8S3CIR6</accession>
<sequence>MQSSKDRGIIITNLQNQKEQLSKQLQEQIELNKETDKKR</sequence>
<comment type="caution">
    <text evidence="2">The sequence shown here is derived from an EMBL/GenBank/DDBJ whole genome shotgun (WGS) entry which is preliminary data.</text>
</comment>
<dbReference type="Proteomes" id="UP000681720">
    <property type="component" value="Unassembled WGS sequence"/>
</dbReference>
<feature type="coiled-coil region" evidence="1">
    <location>
        <begin position="11"/>
        <end position="38"/>
    </location>
</feature>
<evidence type="ECO:0000313" key="3">
    <source>
        <dbReference type="EMBL" id="CAF4967014.1"/>
    </source>
</evidence>
<dbReference type="EMBL" id="CAJOBJ010195402">
    <property type="protein sequence ID" value="CAF4967014.1"/>
    <property type="molecule type" value="Genomic_DNA"/>
</dbReference>